<dbReference type="Proteomes" id="UP000029024">
    <property type="component" value="Unassembled WGS sequence"/>
</dbReference>
<name>A0A087BHL9_BIFLN</name>
<dbReference type="EMBL" id="JGZA01000013">
    <property type="protein sequence ID" value="KFI70519.1"/>
    <property type="molecule type" value="Genomic_DNA"/>
</dbReference>
<dbReference type="AlphaFoldDB" id="A0A087BHL9"/>
<evidence type="ECO:0000313" key="1">
    <source>
        <dbReference type="EMBL" id="KFI70519.1"/>
    </source>
</evidence>
<protein>
    <submittedName>
        <fullName evidence="1">Uncharacterized protein</fullName>
    </submittedName>
</protein>
<accession>A0A087BHL9</accession>
<comment type="caution">
    <text evidence="1">The sequence shown here is derived from an EMBL/GenBank/DDBJ whole genome shotgun (WGS) entry which is preliminary data.</text>
</comment>
<sequence length="89" mass="10132">MTSQPDDYDYREEGESLFEWPLDAAGMRMGAGELLDSLLEVIQHLNRADAWPLTILPPRFGDVVVDRGRRTISAVCLWKRKPSNDSKEV</sequence>
<dbReference type="RefSeq" id="WP_032683687.1">
    <property type="nucleotide sequence ID" value="NZ_JGZA01000013.1"/>
</dbReference>
<proteinExistence type="predicted"/>
<reference evidence="1 2" key="1">
    <citation type="submission" date="2014-03" db="EMBL/GenBank/DDBJ databases">
        <title>Genomics of Bifidobacteria.</title>
        <authorList>
            <person name="Ventura M."/>
            <person name="Milani C."/>
            <person name="Lugli G.A."/>
        </authorList>
    </citation>
    <scope>NUCLEOTIDE SEQUENCE [LARGE SCALE GENOMIC DNA]</scope>
    <source>
        <strain evidence="1 2">LMG 21814</strain>
    </source>
</reference>
<evidence type="ECO:0000313" key="2">
    <source>
        <dbReference type="Proteomes" id="UP000029024"/>
    </source>
</evidence>
<organism evidence="1 2">
    <name type="scientific">Bifidobacterium longum subsp. suis</name>
    <dbReference type="NCBI Taxonomy" id="1695"/>
    <lineage>
        <taxon>Bacteria</taxon>
        <taxon>Bacillati</taxon>
        <taxon>Actinomycetota</taxon>
        <taxon>Actinomycetes</taxon>
        <taxon>Bifidobacteriales</taxon>
        <taxon>Bifidobacteriaceae</taxon>
        <taxon>Bifidobacterium</taxon>
    </lineage>
</organism>
<gene>
    <name evidence="1" type="ORF">BLSS_1815</name>
</gene>